<dbReference type="STRING" id="86166.TAGGR_2306"/>
<feature type="transmembrane region" description="Helical" evidence="9">
    <location>
        <begin position="168"/>
        <end position="186"/>
    </location>
</feature>
<gene>
    <name evidence="9" type="primary">cobD</name>
    <name evidence="10" type="ORF">TAGGR_2306</name>
</gene>
<name>A0A0U9HYQ9_9BACT</name>
<feature type="transmembrane region" description="Helical" evidence="9">
    <location>
        <begin position="94"/>
        <end position="114"/>
    </location>
</feature>
<evidence type="ECO:0000313" key="10">
    <source>
        <dbReference type="EMBL" id="GAQ95413.1"/>
    </source>
</evidence>
<protein>
    <recommendedName>
        <fullName evidence="9">Cobalamin biosynthesis protein CobD</fullName>
    </recommendedName>
</protein>
<dbReference type="NCBIfam" id="TIGR00380">
    <property type="entry name" value="cobal_cbiB"/>
    <property type="match status" value="1"/>
</dbReference>
<keyword evidence="7 9" id="KW-1133">Transmembrane helix</keyword>
<keyword evidence="11" id="KW-1185">Reference proteome</keyword>
<comment type="similarity">
    <text evidence="3 9">Belongs to the CobD/CbiB family.</text>
</comment>
<feature type="transmembrane region" description="Helical" evidence="9">
    <location>
        <begin position="59"/>
        <end position="82"/>
    </location>
</feature>
<dbReference type="GO" id="GO:0009236">
    <property type="term" value="P:cobalamin biosynthetic process"/>
    <property type="evidence" value="ECO:0007669"/>
    <property type="project" value="UniProtKB-UniRule"/>
</dbReference>
<organism evidence="10 11">
    <name type="scientific">Thermodesulfovibrio aggregans</name>
    <dbReference type="NCBI Taxonomy" id="86166"/>
    <lineage>
        <taxon>Bacteria</taxon>
        <taxon>Pseudomonadati</taxon>
        <taxon>Nitrospirota</taxon>
        <taxon>Thermodesulfovibrionia</taxon>
        <taxon>Thermodesulfovibrionales</taxon>
        <taxon>Thermodesulfovibrionaceae</taxon>
        <taxon>Thermodesulfovibrio</taxon>
    </lineage>
</organism>
<evidence type="ECO:0000256" key="1">
    <source>
        <dbReference type="ARBA" id="ARBA00004651"/>
    </source>
</evidence>
<accession>A0A0U9HYQ9</accession>
<proteinExistence type="inferred from homology"/>
<evidence type="ECO:0000256" key="5">
    <source>
        <dbReference type="ARBA" id="ARBA00022573"/>
    </source>
</evidence>
<keyword evidence="4 9" id="KW-1003">Cell membrane</keyword>
<dbReference type="Pfam" id="PF03186">
    <property type="entry name" value="CobD_Cbib"/>
    <property type="match status" value="1"/>
</dbReference>
<reference evidence="11" key="1">
    <citation type="submission" date="2016-01" db="EMBL/GenBank/DDBJ databases">
        <title>Draft genome sequence of Thermodesulfovibrio aggregans strain TGE-P1.</title>
        <authorList>
            <person name="Sekiguchi Y."/>
            <person name="Ohashi A."/>
            <person name="Matsuura N."/>
            <person name="Tourlousse M.D."/>
        </authorList>
    </citation>
    <scope>NUCLEOTIDE SEQUENCE [LARGE SCALE GENOMIC DNA]</scope>
    <source>
        <strain evidence="11">TGE-P1</strain>
    </source>
</reference>
<dbReference type="PANTHER" id="PTHR34308:SF1">
    <property type="entry name" value="COBALAMIN BIOSYNTHESIS PROTEIN CBIB"/>
    <property type="match status" value="1"/>
</dbReference>
<dbReference type="AlphaFoldDB" id="A0A0U9HYQ9"/>
<evidence type="ECO:0000256" key="3">
    <source>
        <dbReference type="ARBA" id="ARBA00006263"/>
    </source>
</evidence>
<dbReference type="GO" id="GO:0015420">
    <property type="term" value="F:ABC-type vitamin B12 transporter activity"/>
    <property type="evidence" value="ECO:0007669"/>
    <property type="project" value="UniProtKB-UniRule"/>
</dbReference>
<comment type="caution">
    <text evidence="10">The sequence shown here is derived from an EMBL/GenBank/DDBJ whole genome shotgun (WGS) entry which is preliminary data.</text>
</comment>
<feature type="transmembrane region" description="Helical" evidence="9">
    <location>
        <begin position="306"/>
        <end position="328"/>
    </location>
</feature>
<keyword evidence="6 9" id="KW-0812">Transmembrane</keyword>
<evidence type="ECO:0000256" key="7">
    <source>
        <dbReference type="ARBA" id="ARBA00022989"/>
    </source>
</evidence>
<comment type="function">
    <text evidence="9">Converts cobyric acid to cobinamide by the addition of aminopropanol on the F carboxylic group.</text>
</comment>
<feature type="transmembrane region" description="Helical" evidence="9">
    <location>
        <begin position="220"/>
        <end position="242"/>
    </location>
</feature>
<evidence type="ECO:0000256" key="4">
    <source>
        <dbReference type="ARBA" id="ARBA00022475"/>
    </source>
</evidence>
<dbReference type="Proteomes" id="UP000054976">
    <property type="component" value="Unassembled WGS sequence"/>
</dbReference>
<evidence type="ECO:0000256" key="9">
    <source>
        <dbReference type="HAMAP-Rule" id="MF_00024"/>
    </source>
</evidence>
<dbReference type="OrthoDB" id="9811967at2"/>
<dbReference type="RefSeq" id="WP_059176847.1">
    <property type="nucleotide sequence ID" value="NZ_BCNO01000002.1"/>
</dbReference>
<dbReference type="EMBL" id="BCNO01000002">
    <property type="protein sequence ID" value="GAQ95413.1"/>
    <property type="molecule type" value="Genomic_DNA"/>
</dbReference>
<keyword evidence="8 9" id="KW-0472">Membrane</keyword>
<dbReference type="InterPro" id="IPR004485">
    <property type="entry name" value="Cobalamin_biosynth_CobD/CbiB"/>
</dbReference>
<evidence type="ECO:0000313" key="11">
    <source>
        <dbReference type="Proteomes" id="UP000054976"/>
    </source>
</evidence>
<dbReference type="GO" id="GO:0048472">
    <property type="term" value="F:threonine-phosphate decarboxylase activity"/>
    <property type="evidence" value="ECO:0007669"/>
    <property type="project" value="InterPro"/>
</dbReference>
<dbReference type="HAMAP" id="MF_00024">
    <property type="entry name" value="CobD_CbiB"/>
    <property type="match status" value="1"/>
</dbReference>
<feature type="transmembrane region" description="Helical" evidence="9">
    <location>
        <begin position="6"/>
        <end position="27"/>
    </location>
</feature>
<comment type="subcellular location">
    <subcellularLocation>
        <location evidence="1 9">Cell membrane</location>
        <topology evidence="1 9">Multi-pass membrane protein</topology>
    </subcellularLocation>
</comment>
<dbReference type="GO" id="GO:0005886">
    <property type="term" value="C:plasma membrane"/>
    <property type="evidence" value="ECO:0007669"/>
    <property type="project" value="UniProtKB-SubCell"/>
</dbReference>
<dbReference type="PANTHER" id="PTHR34308">
    <property type="entry name" value="COBALAMIN BIOSYNTHESIS PROTEIN CBIB"/>
    <property type="match status" value="1"/>
</dbReference>
<evidence type="ECO:0000256" key="8">
    <source>
        <dbReference type="ARBA" id="ARBA00023136"/>
    </source>
</evidence>
<comment type="pathway">
    <text evidence="2 9">Cofactor biosynthesis; adenosylcobalamin biosynthesis.</text>
</comment>
<evidence type="ECO:0000256" key="6">
    <source>
        <dbReference type="ARBA" id="ARBA00022692"/>
    </source>
</evidence>
<dbReference type="UniPathway" id="UPA00148"/>
<evidence type="ECO:0000256" key="2">
    <source>
        <dbReference type="ARBA" id="ARBA00004953"/>
    </source>
</evidence>
<keyword evidence="5 9" id="KW-0169">Cobalamin biosynthesis</keyword>
<sequence length="329" mass="36708">MENSWFIKIFYVESWIVVLAFLIDFLIGDPKKYHPVAAIGKLIEIIEKFLRNRKLTGRFGGVLLFFSVTAPIFLFSVLFVHLLSELSQSWYGQFFSSVFVAVAGSLFIALRGLVNEARKVNRLLDEGNLAQARISLKALVGRDTENLPPEKIRIAVIESLSENLSDGVIAPLFYFLIGGFPFLVLYKTVNTLDSMVGYKNERYIKFGWFSAKIDDVFNYIPARITGIFIVLSSFVLLGFSAFKKSLKIMFRDGKKHTSPNSGIPEAAMAGALGVRMGGPNYYGGVPVEKPYIGDDLKTVNSELVNLSIKIVILSSFLFLSTSIILRSIL</sequence>